<keyword evidence="1" id="KW-0472">Membrane</keyword>
<dbReference type="PATRIC" id="fig|61435.5.peg.1579"/>
<name>A0A0V8M525_9CHLR</name>
<keyword evidence="1" id="KW-0812">Transmembrane</keyword>
<gene>
    <name evidence="2" type="ORF">DA01_08030</name>
</gene>
<feature type="transmembrane region" description="Helical" evidence="1">
    <location>
        <begin position="29"/>
        <end position="51"/>
    </location>
</feature>
<dbReference type="AlphaFoldDB" id="A0A0V8M525"/>
<organism evidence="2 3">
    <name type="scientific">Dehalococcoides mccartyi</name>
    <dbReference type="NCBI Taxonomy" id="61435"/>
    <lineage>
        <taxon>Bacteria</taxon>
        <taxon>Bacillati</taxon>
        <taxon>Chloroflexota</taxon>
        <taxon>Dehalococcoidia</taxon>
        <taxon>Dehalococcoidales</taxon>
        <taxon>Dehalococcoidaceae</taxon>
        <taxon>Dehalococcoides</taxon>
    </lineage>
</organism>
<feature type="transmembrane region" description="Helical" evidence="1">
    <location>
        <begin position="63"/>
        <end position="83"/>
    </location>
</feature>
<dbReference type="Proteomes" id="UP000053577">
    <property type="component" value="Unassembled WGS sequence"/>
</dbReference>
<evidence type="ECO:0000313" key="3">
    <source>
        <dbReference type="Proteomes" id="UP000053577"/>
    </source>
</evidence>
<evidence type="ECO:0000256" key="1">
    <source>
        <dbReference type="SAM" id="Phobius"/>
    </source>
</evidence>
<dbReference type="EMBL" id="JGYD01000004">
    <property type="protein sequence ID" value="KSV18878.1"/>
    <property type="molecule type" value="Genomic_DNA"/>
</dbReference>
<evidence type="ECO:0000313" key="2">
    <source>
        <dbReference type="EMBL" id="KSV18878.1"/>
    </source>
</evidence>
<protein>
    <submittedName>
        <fullName evidence="2">Dehalogenase</fullName>
    </submittedName>
</protein>
<accession>A0A0V8M525</accession>
<reference evidence="2 3" key="1">
    <citation type="journal article" date="2015" name="Sci. Rep.">
        <title>A comparative genomics and reductive dehalogenase gene transcription study of two chloroethene-respiring bacteria, Dehalococcoides mccartyi strains MB and 11a.</title>
        <authorList>
            <person name="Low A."/>
            <person name="Shen Z."/>
            <person name="Cheng D."/>
            <person name="Rogers M.J."/>
            <person name="Lee P.K."/>
            <person name="He J."/>
        </authorList>
    </citation>
    <scope>NUCLEOTIDE SEQUENCE [LARGE SCALE GENOMIC DNA]</scope>
    <source>
        <strain evidence="2 3">MB</strain>
    </source>
</reference>
<comment type="caution">
    <text evidence="2">The sequence shown here is derived from an EMBL/GenBank/DDBJ whole genome shotgun (WGS) entry which is preliminary data.</text>
</comment>
<dbReference type="RefSeq" id="WP_058292050.1">
    <property type="nucleotide sequence ID" value="NZ_JGYD01000004.1"/>
</dbReference>
<proteinExistence type="predicted"/>
<keyword evidence="1" id="KW-1133">Transmembrane helix</keyword>
<sequence>MWFIIGLIIGALILGLVWSMKRNNFQLTWYEWLIGIIGLALILFTIQNFFGSLDELESKAASIFLLVVGLPGLILLAVSWQLAVRRIKKA</sequence>